<comment type="caution">
    <text evidence="1">The sequence shown here is derived from an EMBL/GenBank/DDBJ whole genome shotgun (WGS) entry which is preliminary data.</text>
</comment>
<organism evidence="1">
    <name type="scientific">marine sediment metagenome</name>
    <dbReference type="NCBI Taxonomy" id="412755"/>
    <lineage>
        <taxon>unclassified sequences</taxon>
        <taxon>metagenomes</taxon>
        <taxon>ecological metagenomes</taxon>
    </lineage>
</organism>
<name>A0A0F9G0Y0_9ZZZZ</name>
<gene>
    <name evidence="1" type="ORF">LCGC14_1886450</name>
</gene>
<protein>
    <submittedName>
        <fullName evidence="1">Uncharacterized protein</fullName>
    </submittedName>
</protein>
<reference evidence="1" key="1">
    <citation type="journal article" date="2015" name="Nature">
        <title>Complex archaea that bridge the gap between prokaryotes and eukaryotes.</title>
        <authorList>
            <person name="Spang A."/>
            <person name="Saw J.H."/>
            <person name="Jorgensen S.L."/>
            <person name="Zaremba-Niedzwiedzka K."/>
            <person name="Martijn J."/>
            <person name="Lind A.E."/>
            <person name="van Eijk R."/>
            <person name="Schleper C."/>
            <person name="Guy L."/>
            <person name="Ettema T.J."/>
        </authorList>
    </citation>
    <scope>NUCLEOTIDE SEQUENCE</scope>
</reference>
<sequence>MKAPKIKAGTVVLRWDGGSNNKGVVFKVTKKYATILWSGIQEKIKKETLKWQKKYSYDKNEWEWNWKAPALDIEETLDEKIEGAWIKTYRAGELVSMKLTEKAYRQMGQKQK</sequence>
<accession>A0A0F9G0Y0</accession>
<proteinExistence type="predicted"/>
<dbReference type="EMBL" id="LAZR01019515">
    <property type="protein sequence ID" value="KKL92263.1"/>
    <property type="molecule type" value="Genomic_DNA"/>
</dbReference>
<evidence type="ECO:0000313" key="1">
    <source>
        <dbReference type="EMBL" id="KKL92263.1"/>
    </source>
</evidence>
<dbReference type="AlphaFoldDB" id="A0A0F9G0Y0"/>